<gene>
    <name evidence="2" type="ORF">EW142_01425</name>
</gene>
<reference evidence="2 3" key="1">
    <citation type="submission" date="2019-02" db="EMBL/GenBank/DDBJ databases">
        <title>Draft genome sequence of Muricauda sp. 176CP4-71.</title>
        <authorList>
            <person name="Park J.-S."/>
        </authorList>
    </citation>
    <scope>NUCLEOTIDE SEQUENCE [LARGE SCALE GENOMIC DNA]</scope>
    <source>
        <strain evidence="2 3">176CP4-71</strain>
    </source>
</reference>
<feature type="transmembrane region" description="Helical" evidence="1">
    <location>
        <begin position="111"/>
        <end position="130"/>
    </location>
</feature>
<keyword evidence="3" id="KW-1185">Reference proteome</keyword>
<dbReference type="RefSeq" id="WP_130608617.1">
    <property type="nucleotide sequence ID" value="NZ_SGIU01000001.1"/>
</dbReference>
<organism evidence="2 3">
    <name type="scientific">Flagellimonas allohymeniacidonis</name>
    <dbReference type="NCBI Taxonomy" id="2517819"/>
    <lineage>
        <taxon>Bacteria</taxon>
        <taxon>Pseudomonadati</taxon>
        <taxon>Bacteroidota</taxon>
        <taxon>Flavobacteriia</taxon>
        <taxon>Flavobacteriales</taxon>
        <taxon>Flavobacteriaceae</taxon>
        <taxon>Flagellimonas</taxon>
    </lineage>
</organism>
<protein>
    <recommendedName>
        <fullName evidence="4">DUF3592 domain-containing protein</fullName>
    </recommendedName>
</protein>
<dbReference type="OrthoDB" id="1452995at2"/>
<evidence type="ECO:0008006" key="4">
    <source>
        <dbReference type="Google" id="ProtNLM"/>
    </source>
</evidence>
<evidence type="ECO:0000313" key="3">
    <source>
        <dbReference type="Proteomes" id="UP000291981"/>
    </source>
</evidence>
<evidence type="ECO:0000256" key="1">
    <source>
        <dbReference type="SAM" id="Phobius"/>
    </source>
</evidence>
<dbReference type="AlphaFoldDB" id="A0A4Q8QIG4"/>
<keyword evidence="1" id="KW-0812">Transmembrane</keyword>
<feature type="transmembrane region" description="Helical" evidence="1">
    <location>
        <begin position="6"/>
        <end position="26"/>
    </location>
</feature>
<accession>A0A4Q8QIG4</accession>
<dbReference type="PROSITE" id="PS51257">
    <property type="entry name" value="PROKAR_LIPOPROTEIN"/>
    <property type="match status" value="1"/>
</dbReference>
<name>A0A4Q8QIG4_9FLAO</name>
<keyword evidence="1" id="KW-1133">Transmembrane helix</keyword>
<proteinExistence type="predicted"/>
<dbReference type="Proteomes" id="UP000291981">
    <property type="component" value="Unassembled WGS sequence"/>
</dbReference>
<dbReference type="EMBL" id="SGIU01000001">
    <property type="protein sequence ID" value="TAI48493.1"/>
    <property type="molecule type" value="Genomic_DNA"/>
</dbReference>
<comment type="caution">
    <text evidence="2">The sequence shown here is derived from an EMBL/GenBank/DDBJ whole genome shotgun (WGS) entry which is preliminary data.</text>
</comment>
<evidence type="ECO:0000313" key="2">
    <source>
        <dbReference type="EMBL" id="TAI48493.1"/>
    </source>
</evidence>
<sequence>MKRNWLNVLFLVGVGLMVVVSCVIIIKTLEKKSITDHGIEVLAKVVEAPSSCDDLGRRPPYSKIEYNNQIFIKKTGNQFCHLVSKKDSVKMLTNRKGDELLFPNEYNPAQFVYASLLILIAVVITIRKFWF</sequence>
<keyword evidence="1" id="KW-0472">Membrane</keyword>